<dbReference type="SUPFAM" id="SSF56784">
    <property type="entry name" value="HAD-like"/>
    <property type="match status" value="1"/>
</dbReference>
<dbReference type="AlphaFoldDB" id="F8AZ87"/>
<evidence type="ECO:0000256" key="1">
    <source>
        <dbReference type="SAM" id="MobiDB-lite"/>
    </source>
</evidence>
<dbReference type="GO" id="GO:0005737">
    <property type="term" value="C:cytoplasm"/>
    <property type="evidence" value="ECO:0007669"/>
    <property type="project" value="TreeGrafter"/>
</dbReference>
<dbReference type="PANTHER" id="PTHR19288">
    <property type="entry name" value="4-NITROPHENYLPHOSPHATASE-RELATED"/>
    <property type="match status" value="1"/>
</dbReference>
<dbReference type="eggNOG" id="COG0647">
    <property type="taxonomic scope" value="Bacteria"/>
</dbReference>
<gene>
    <name evidence="2" type="ordered locus">FsymDg_3257</name>
</gene>
<dbReference type="EMBL" id="CP002801">
    <property type="protein sequence ID" value="AEH10563.1"/>
    <property type="molecule type" value="Genomic_DNA"/>
</dbReference>
<evidence type="ECO:0000313" key="2">
    <source>
        <dbReference type="EMBL" id="AEH10563.1"/>
    </source>
</evidence>
<dbReference type="KEGG" id="fsy:FsymDg_3257"/>
<organism evidence="2 3">
    <name type="scientific">Candidatus Protofrankia datiscae</name>
    <dbReference type="NCBI Taxonomy" id="2716812"/>
    <lineage>
        <taxon>Bacteria</taxon>
        <taxon>Bacillati</taxon>
        <taxon>Actinomycetota</taxon>
        <taxon>Actinomycetes</taxon>
        <taxon>Frankiales</taxon>
        <taxon>Frankiaceae</taxon>
        <taxon>Protofrankia</taxon>
    </lineage>
</organism>
<dbReference type="HOGENOM" id="CLU_043473_1_0_11"/>
<dbReference type="PANTHER" id="PTHR19288:SF95">
    <property type="entry name" value="D-GLYCEROL 3-PHOSPHATE PHOSPHATASE"/>
    <property type="match status" value="1"/>
</dbReference>
<dbReference type="RefSeq" id="WP_013874455.1">
    <property type="nucleotide sequence ID" value="NC_015656.1"/>
</dbReference>
<dbReference type="NCBIfam" id="TIGR01460">
    <property type="entry name" value="HAD-SF-IIA"/>
    <property type="match status" value="1"/>
</dbReference>
<feature type="region of interest" description="Disordered" evidence="1">
    <location>
        <begin position="423"/>
        <end position="444"/>
    </location>
</feature>
<dbReference type="Pfam" id="PF13242">
    <property type="entry name" value="Hydrolase_like"/>
    <property type="match status" value="1"/>
</dbReference>
<dbReference type="InterPro" id="IPR023214">
    <property type="entry name" value="HAD_sf"/>
</dbReference>
<feature type="region of interest" description="Disordered" evidence="1">
    <location>
        <begin position="349"/>
        <end position="409"/>
    </location>
</feature>
<proteinExistence type="predicted"/>
<reference evidence="2 3" key="1">
    <citation type="submission" date="2011-05" db="EMBL/GenBank/DDBJ databases">
        <title>Complete sequence of chromosome of Frankia symbiont of Datisca glomerata.</title>
        <authorList>
            <consortium name="US DOE Joint Genome Institute"/>
            <person name="Lucas S."/>
            <person name="Han J."/>
            <person name="Lapidus A."/>
            <person name="Cheng J.-F."/>
            <person name="Goodwin L."/>
            <person name="Pitluck S."/>
            <person name="Peters L."/>
            <person name="Mikhailova N."/>
            <person name="Chertkov O."/>
            <person name="Teshima H."/>
            <person name="Han C."/>
            <person name="Tapia R."/>
            <person name="Land M."/>
            <person name="Hauser L."/>
            <person name="Kyrpides N."/>
            <person name="Ivanova N."/>
            <person name="Pagani I."/>
            <person name="Berry A."/>
            <person name="Pawlowski K."/>
            <person name="Persson T."/>
            <person name="Vanden Heuvel B."/>
            <person name="Benson D."/>
            <person name="Woyke T."/>
        </authorList>
    </citation>
    <scope>NUCLEOTIDE SEQUENCE [LARGE SCALE GENOMIC DNA]</scope>
    <source>
        <strain evidence="3">4085684</strain>
    </source>
</reference>
<keyword evidence="2" id="KW-0378">Hydrolase</keyword>
<name>F8AZ87_9ACTN</name>
<keyword evidence="3" id="KW-1185">Reference proteome</keyword>
<accession>F8AZ87</accession>
<sequence>MTHGLRLSAQPASPGEPGERGEQGGSGPLSASPAPLVDVHDAALMDLDGVVYRGSEAVPHAAPAIAAARGRGMRVVFVTNNALRTPARVAERLRSFGVPAAPADVVTSAQAAARLLAERLPRGAAVLVAGGEGLREAVRDVGLRPVTAAAEEPAAVVQGFDPAIDYARLAEAALAIQAGVLWVASNTDASVPTERGLLPGNGSLVAMLRTATGMVPLVAGKPERALHEESVHRAGARSPLIVGDRLDTDIASAVRSGTPSLLVLTGVTSSGELLRAGAPYRPTYLAADLRGLFVRHPGTRVSVPASAPTAGDGCTAGPVDGAGPDGVEAFCGQWAARVRAGTLTWRRIRPAGRPADRPEAVSATDGDNPGGGESPPGNTPSRDAAWARKGGPPDGGVPRNDGGVPDDGLDALRAACAAAWAAADAGDPVRELAGDRPPNCADLA</sequence>
<dbReference type="STRING" id="656024.FsymDg_3257"/>
<dbReference type="InterPro" id="IPR006357">
    <property type="entry name" value="HAD-SF_hydro_IIA"/>
</dbReference>
<feature type="region of interest" description="Disordered" evidence="1">
    <location>
        <begin position="1"/>
        <end position="34"/>
    </location>
</feature>
<evidence type="ECO:0000313" key="3">
    <source>
        <dbReference type="Proteomes" id="UP000001549"/>
    </source>
</evidence>
<protein>
    <submittedName>
        <fullName evidence="2">HAD-superfamily hydrolase, subfamily IIA</fullName>
    </submittedName>
</protein>
<dbReference type="GO" id="GO:0016791">
    <property type="term" value="F:phosphatase activity"/>
    <property type="evidence" value="ECO:0007669"/>
    <property type="project" value="TreeGrafter"/>
</dbReference>
<dbReference type="Pfam" id="PF13344">
    <property type="entry name" value="Hydrolase_6"/>
    <property type="match status" value="1"/>
</dbReference>
<dbReference type="Gene3D" id="3.40.50.1000">
    <property type="entry name" value="HAD superfamily/HAD-like"/>
    <property type="match status" value="2"/>
</dbReference>
<dbReference type="Proteomes" id="UP000001549">
    <property type="component" value="Chromosome"/>
</dbReference>
<dbReference type="InterPro" id="IPR036412">
    <property type="entry name" value="HAD-like_sf"/>
</dbReference>